<organism evidence="1 2">
    <name type="scientific">Pythium oligandrum</name>
    <name type="common">Mycoparasitic fungus</name>
    <dbReference type="NCBI Taxonomy" id="41045"/>
    <lineage>
        <taxon>Eukaryota</taxon>
        <taxon>Sar</taxon>
        <taxon>Stramenopiles</taxon>
        <taxon>Oomycota</taxon>
        <taxon>Peronosporomycetes</taxon>
        <taxon>Pythiales</taxon>
        <taxon>Pythiaceae</taxon>
        <taxon>Pythium</taxon>
    </lineage>
</organism>
<dbReference type="EMBL" id="SPLM01000001">
    <property type="protein sequence ID" value="TMW69103.1"/>
    <property type="molecule type" value="Genomic_DNA"/>
</dbReference>
<reference evidence="1" key="1">
    <citation type="submission" date="2019-03" db="EMBL/GenBank/DDBJ databases">
        <title>Long read genome sequence of the mycoparasitic Pythium oligandrum ATCC 38472 isolated from sugarbeet rhizosphere.</title>
        <authorList>
            <person name="Gaulin E."/>
        </authorList>
    </citation>
    <scope>NUCLEOTIDE SEQUENCE</scope>
    <source>
        <strain evidence="1">ATCC 38472_TT</strain>
    </source>
</reference>
<sequence length="583" mass="65799">MRLSEDEAWAIAMMWQEPLRGRVRLATDKSDSMRLVKSYEWIRFDASSVTTEQSAQAFGATARYAAITWLALSYVPGFSCAENPVFWRRVFDTLQWQEDASQLQHRSECFMDKRTISAVTDAIRFFPDENKPFPRFQLALPDRPGDSDVVTFCRAFCGALDHHDEVSDASFQATLARLLPLINLKGANRVVDVGFLLRGLSPNTLSADLNTLVESCSANLETRSTVFQAGVRPQFSVRYVAFRGYLNIFESSHATDLLPLISNAAVEIDQIYFSVYDAVTRHAFASFVNCVFQVDEQAHAHVRRLSFPMNYIAEDKFDAICSALPHARSVRTLRLDRRSCSSRTIQSRDVAWLAYAIFHPDAAESSWKALDLEMVNVSPEYAAVFRTMSRGNNLLAFLDDTPPTSQAYHSARVTEGTIVYSEPRLGEIVLTLDDTSTRFDVCVDSDDVTAMDEWTLTALRISTTRRTNFSSSREALLSILKRLPSLQYLHWDGPSAQFRRREANPIPYVQARKESWERMDISSTSRLAIARGNFGLKHLIALLSVIKKKEAEDSPLAFLNQDLVNEIATYAAIARPRDLSVES</sequence>
<evidence type="ECO:0000313" key="1">
    <source>
        <dbReference type="EMBL" id="TMW69103.1"/>
    </source>
</evidence>
<gene>
    <name evidence="1" type="ORF">Poli38472_001259</name>
</gene>
<comment type="caution">
    <text evidence="1">The sequence shown here is derived from an EMBL/GenBank/DDBJ whole genome shotgun (WGS) entry which is preliminary data.</text>
</comment>
<proteinExistence type="predicted"/>
<keyword evidence="2" id="KW-1185">Reference proteome</keyword>
<evidence type="ECO:0000313" key="2">
    <source>
        <dbReference type="Proteomes" id="UP000794436"/>
    </source>
</evidence>
<protein>
    <submittedName>
        <fullName evidence="1">Uncharacterized protein</fullName>
    </submittedName>
</protein>
<dbReference type="AlphaFoldDB" id="A0A8K1FT10"/>
<dbReference type="Proteomes" id="UP000794436">
    <property type="component" value="Unassembled WGS sequence"/>
</dbReference>
<name>A0A8K1FT10_PYTOL</name>
<accession>A0A8K1FT10</accession>